<comment type="caution">
    <text evidence="10">The sequence shown here is derived from an EMBL/GenBank/DDBJ whole genome shotgun (WGS) entry which is preliminary data.</text>
</comment>
<evidence type="ECO:0000313" key="11">
    <source>
        <dbReference type="Proteomes" id="UP000309673"/>
    </source>
</evidence>
<evidence type="ECO:0000313" key="10">
    <source>
        <dbReference type="EMBL" id="TJY41144.1"/>
    </source>
</evidence>
<dbReference type="PANTHER" id="PTHR32089:SF112">
    <property type="entry name" value="LYSOZYME-LIKE PROTEIN-RELATED"/>
    <property type="match status" value="1"/>
</dbReference>
<dbReference type="SMART" id="SM00304">
    <property type="entry name" value="HAMP"/>
    <property type="match status" value="1"/>
</dbReference>
<dbReference type="SUPFAM" id="SSF58104">
    <property type="entry name" value="Methyl-accepting chemotaxis protein (MCP) signaling domain"/>
    <property type="match status" value="1"/>
</dbReference>
<dbReference type="CDD" id="cd06225">
    <property type="entry name" value="HAMP"/>
    <property type="match status" value="1"/>
</dbReference>
<keyword evidence="7" id="KW-1133">Transmembrane helix</keyword>
<organism evidence="10 11">
    <name type="scientific">Cohnella pontilimi</name>
    <dbReference type="NCBI Taxonomy" id="2564100"/>
    <lineage>
        <taxon>Bacteria</taxon>
        <taxon>Bacillati</taxon>
        <taxon>Bacillota</taxon>
        <taxon>Bacilli</taxon>
        <taxon>Bacillales</taxon>
        <taxon>Paenibacillaceae</taxon>
        <taxon>Cohnella</taxon>
    </lineage>
</organism>
<reference evidence="10 11" key="1">
    <citation type="submission" date="2019-04" db="EMBL/GenBank/DDBJ databases">
        <title>Cohnella sp. nov., isolated from soil.</title>
        <authorList>
            <person name="Kim W."/>
        </authorList>
    </citation>
    <scope>NUCLEOTIDE SEQUENCE [LARGE SCALE GENOMIC DNA]</scope>
    <source>
        <strain evidence="10 11">CAU 1483</strain>
    </source>
</reference>
<dbReference type="AlphaFoldDB" id="A0A4U0FAH1"/>
<dbReference type="PROSITE" id="PS50885">
    <property type="entry name" value="HAMP"/>
    <property type="match status" value="1"/>
</dbReference>
<sequence>MKMGLVKKIVAGITSVSVVTYGCSAFFIFELKPLIAAGMSDWVYMSIILLLGVFWSGVLGWLGAVWLIRPLLRLAAAADEAAKGNLRVEIPIHKPKDEIRVLSLSFDQMIANLRQMISNVSENVSFTYNHAGGLSGGMTEAAQQIESIAGATDTISQGAAEQAQSARNMLTAITVINSAASDIENKAEHSSTLSRDMLSTLAESEQIVRSLVGGMLELAQSNRESMDIVGDLQQKAEEIRSISRVVGEIADQTHLLALNASIEAARAGEYGMGFQVVAGEIRKLAEQSSTAVKHINELITGMEAGVVSVVTKTTAQEQLASRESAKGDAANTALDRISSAVQEAAAAIQDIAGSITDQKRQVEHALMQTNGVQEVASRITGDIKQVASSVQEQMAFMQELASSSELLKGRADLLQSNISVFRV</sequence>
<dbReference type="InterPro" id="IPR003660">
    <property type="entry name" value="HAMP_dom"/>
</dbReference>
<evidence type="ECO:0000256" key="6">
    <source>
        <dbReference type="PROSITE-ProRule" id="PRU00284"/>
    </source>
</evidence>
<feature type="transmembrane region" description="Helical" evidence="7">
    <location>
        <begin position="42"/>
        <end position="68"/>
    </location>
</feature>
<keyword evidence="3 7" id="KW-0472">Membrane</keyword>
<gene>
    <name evidence="10" type="ORF">E5161_15750</name>
</gene>
<dbReference type="SMART" id="SM00283">
    <property type="entry name" value="MA"/>
    <property type="match status" value="1"/>
</dbReference>
<keyword evidence="2" id="KW-1003">Cell membrane</keyword>
<keyword evidence="11" id="KW-1185">Reference proteome</keyword>
<evidence type="ECO:0000256" key="2">
    <source>
        <dbReference type="ARBA" id="ARBA00022475"/>
    </source>
</evidence>
<keyword evidence="4 6" id="KW-0807">Transducer</keyword>
<dbReference type="Pfam" id="PF00672">
    <property type="entry name" value="HAMP"/>
    <property type="match status" value="1"/>
</dbReference>
<evidence type="ECO:0000256" key="3">
    <source>
        <dbReference type="ARBA" id="ARBA00023136"/>
    </source>
</evidence>
<dbReference type="Proteomes" id="UP000309673">
    <property type="component" value="Unassembled WGS sequence"/>
</dbReference>
<evidence type="ECO:0000259" key="9">
    <source>
        <dbReference type="PROSITE" id="PS50885"/>
    </source>
</evidence>
<dbReference type="InterPro" id="IPR004089">
    <property type="entry name" value="MCPsignal_dom"/>
</dbReference>
<name>A0A4U0FAH1_9BACL</name>
<evidence type="ECO:0000256" key="5">
    <source>
        <dbReference type="ARBA" id="ARBA00029447"/>
    </source>
</evidence>
<dbReference type="GO" id="GO:0007165">
    <property type="term" value="P:signal transduction"/>
    <property type="evidence" value="ECO:0007669"/>
    <property type="project" value="UniProtKB-KW"/>
</dbReference>
<evidence type="ECO:0000259" key="8">
    <source>
        <dbReference type="PROSITE" id="PS50111"/>
    </source>
</evidence>
<feature type="transmembrane region" description="Helical" evidence="7">
    <location>
        <begin position="9"/>
        <end position="30"/>
    </location>
</feature>
<dbReference type="RefSeq" id="WP_136778772.1">
    <property type="nucleotide sequence ID" value="NZ_SUPK01000007.1"/>
</dbReference>
<dbReference type="EMBL" id="SUPK01000007">
    <property type="protein sequence ID" value="TJY41144.1"/>
    <property type="molecule type" value="Genomic_DNA"/>
</dbReference>
<evidence type="ECO:0000256" key="1">
    <source>
        <dbReference type="ARBA" id="ARBA00004236"/>
    </source>
</evidence>
<keyword evidence="7" id="KW-0812">Transmembrane</keyword>
<dbReference type="OrthoDB" id="2489132at2"/>
<dbReference type="PANTHER" id="PTHR32089">
    <property type="entry name" value="METHYL-ACCEPTING CHEMOTAXIS PROTEIN MCPB"/>
    <property type="match status" value="1"/>
</dbReference>
<comment type="subcellular location">
    <subcellularLocation>
        <location evidence="1">Cell membrane</location>
    </subcellularLocation>
</comment>
<dbReference type="GO" id="GO:0005886">
    <property type="term" value="C:plasma membrane"/>
    <property type="evidence" value="ECO:0007669"/>
    <property type="project" value="UniProtKB-SubCell"/>
</dbReference>
<feature type="domain" description="HAMP" evidence="9">
    <location>
        <begin position="65"/>
        <end position="118"/>
    </location>
</feature>
<dbReference type="PROSITE" id="PS51257">
    <property type="entry name" value="PROKAR_LIPOPROTEIN"/>
    <property type="match status" value="1"/>
</dbReference>
<dbReference type="Pfam" id="PF00015">
    <property type="entry name" value="MCPsignal"/>
    <property type="match status" value="1"/>
</dbReference>
<dbReference type="PROSITE" id="PS50111">
    <property type="entry name" value="CHEMOTAXIS_TRANSDUC_2"/>
    <property type="match status" value="1"/>
</dbReference>
<protein>
    <submittedName>
        <fullName evidence="10">Methyl-accepting chemotaxis protein</fullName>
    </submittedName>
</protein>
<dbReference type="Gene3D" id="1.10.287.950">
    <property type="entry name" value="Methyl-accepting chemotaxis protein"/>
    <property type="match status" value="1"/>
</dbReference>
<comment type="similarity">
    <text evidence="5">Belongs to the methyl-accepting chemotaxis (MCP) protein family.</text>
</comment>
<accession>A0A4U0FAH1</accession>
<proteinExistence type="inferred from homology"/>
<evidence type="ECO:0000256" key="4">
    <source>
        <dbReference type="ARBA" id="ARBA00023224"/>
    </source>
</evidence>
<evidence type="ECO:0000256" key="7">
    <source>
        <dbReference type="SAM" id="Phobius"/>
    </source>
</evidence>
<feature type="domain" description="Methyl-accepting transducer" evidence="8">
    <location>
        <begin position="137"/>
        <end position="373"/>
    </location>
</feature>